<dbReference type="EC" id="3.5.1.1" evidence="8"/>
<organism evidence="8 9">
    <name type="scientific">Haploplasma axanthum</name>
    <name type="common">Acholeplasma axanthum</name>
    <dbReference type="NCBI Taxonomy" id="29552"/>
    <lineage>
        <taxon>Bacteria</taxon>
        <taxon>Bacillati</taxon>
        <taxon>Mycoplasmatota</taxon>
        <taxon>Mollicutes</taxon>
        <taxon>Acholeplasmatales</taxon>
        <taxon>Acholeplasmataceae</taxon>
        <taxon>Haploplasma</taxon>
    </lineage>
</organism>
<dbReference type="InterPro" id="IPR040919">
    <property type="entry name" value="Asparaginase_C"/>
</dbReference>
<dbReference type="CDD" id="cd08964">
    <property type="entry name" value="L-asparaginase_II"/>
    <property type="match status" value="1"/>
</dbReference>
<proteinExistence type="inferred from homology"/>
<dbReference type="KEGG" id="aaxa:NCTC10138_01154"/>
<dbReference type="GO" id="GO:0004067">
    <property type="term" value="F:asparaginase activity"/>
    <property type="evidence" value="ECO:0007669"/>
    <property type="project" value="UniProtKB-UniRule"/>
</dbReference>
<dbReference type="PIRSF" id="PIRSF500176">
    <property type="entry name" value="L_ASNase"/>
    <property type="match status" value="1"/>
</dbReference>
<dbReference type="PANTHER" id="PTHR11707">
    <property type="entry name" value="L-ASPARAGINASE"/>
    <property type="match status" value="1"/>
</dbReference>
<comment type="similarity">
    <text evidence="1">Belongs to the asparaginase 1 family.</text>
</comment>
<dbReference type="PROSITE" id="PS51732">
    <property type="entry name" value="ASN_GLN_ASE_3"/>
    <property type="match status" value="1"/>
</dbReference>
<dbReference type="OrthoDB" id="9788068at2"/>
<feature type="domain" description="Asparaginase/glutaminase C-terminal" evidence="7">
    <location>
        <begin position="209"/>
        <end position="320"/>
    </location>
</feature>
<evidence type="ECO:0000256" key="1">
    <source>
        <dbReference type="ARBA" id="ARBA00010518"/>
    </source>
</evidence>
<reference evidence="8 9" key="1">
    <citation type="submission" date="2019-01" db="EMBL/GenBank/DDBJ databases">
        <authorList>
            <consortium name="Pathogen Informatics"/>
        </authorList>
    </citation>
    <scope>NUCLEOTIDE SEQUENCE [LARGE SCALE GENOMIC DNA]</scope>
    <source>
        <strain evidence="8 9">NCTC10138</strain>
    </source>
</reference>
<dbReference type="RefSeq" id="WP_026390790.1">
    <property type="nucleotide sequence ID" value="NZ_LR215048.1"/>
</dbReference>
<dbReference type="FunFam" id="3.40.50.1170:FF:000001">
    <property type="entry name" value="L-asparaginase 2"/>
    <property type="match status" value="1"/>
</dbReference>
<dbReference type="PANTHER" id="PTHR11707:SF28">
    <property type="entry name" value="60 KDA LYSOPHOSPHOLIPASE"/>
    <property type="match status" value="1"/>
</dbReference>
<sequence length="325" mass="36081">MKKKILLILTGGTISMNKRDEDQLVNISDEYDKVIDEVKDNLREIDLDYCVFSMVPSPHMKLTDMFNLSKLIDLKLNETNIDGIVVTHGTDTLEETSYMVDLYVNSKKPVVFTGSMRSHSDISYDGIRNLVSAILVASSDDSKNQGVLVVLNDEINSAAEVTKTHTLSLDTFKSLDFGPLGIIDNSSVYFYRTRIKNTKHIRPTEIIRNVEIVKISSGSSSLLLNLLIDNDIDGIILESLGRGNTTPDSLPGVIRAIEKNIPVVLTSRVPMGRVLGTYGYVGGGGHLEKLGVIFAPNLNSQKARIKLLMLLNSDIETDDYYSYFK</sequence>
<dbReference type="PIRSF" id="PIRSF001220">
    <property type="entry name" value="L-ASNase_gatD"/>
    <property type="match status" value="1"/>
</dbReference>
<dbReference type="Gene3D" id="3.40.50.1170">
    <property type="entry name" value="L-asparaginase, N-terminal domain"/>
    <property type="match status" value="1"/>
</dbReference>
<name>A0A449BEB9_HAPAX</name>
<evidence type="ECO:0000313" key="8">
    <source>
        <dbReference type="EMBL" id="VEU80772.1"/>
    </source>
</evidence>
<dbReference type="GO" id="GO:0006528">
    <property type="term" value="P:asparagine metabolic process"/>
    <property type="evidence" value="ECO:0007669"/>
    <property type="project" value="InterPro"/>
</dbReference>
<dbReference type="InterPro" id="IPR037152">
    <property type="entry name" value="L-asparaginase_N_sf"/>
</dbReference>
<evidence type="ECO:0000256" key="2">
    <source>
        <dbReference type="ARBA" id="ARBA00022801"/>
    </source>
</evidence>
<dbReference type="PRINTS" id="PR00139">
    <property type="entry name" value="ASNGLNASE"/>
</dbReference>
<accession>A0A449BEB9</accession>
<dbReference type="InterPro" id="IPR027473">
    <property type="entry name" value="L-asparaginase_C"/>
</dbReference>
<feature type="active site" description="O-isoaspartyl threonine intermediate" evidence="3">
    <location>
        <position position="13"/>
    </location>
</feature>
<dbReference type="SFLD" id="SFLDS00057">
    <property type="entry name" value="Glutaminase/Asparaginase"/>
    <property type="match status" value="1"/>
</dbReference>
<feature type="binding site" evidence="4">
    <location>
        <position position="57"/>
    </location>
    <ligand>
        <name>substrate</name>
    </ligand>
</feature>
<evidence type="ECO:0000259" key="6">
    <source>
        <dbReference type="Pfam" id="PF00710"/>
    </source>
</evidence>
<feature type="domain" description="L-asparaginase N-terminal" evidence="6">
    <location>
        <begin position="4"/>
        <end position="194"/>
    </location>
</feature>
<dbReference type="SMART" id="SM00870">
    <property type="entry name" value="Asparaginase"/>
    <property type="match status" value="1"/>
</dbReference>
<evidence type="ECO:0000256" key="3">
    <source>
        <dbReference type="PIRSR" id="PIRSR001220-1"/>
    </source>
</evidence>
<feature type="active site" evidence="5">
    <location>
        <position position="90"/>
    </location>
</feature>
<dbReference type="InterPro" id="IPR027474">
    <property type="entry name" value="L-asparaginase_N"/>
</dbReference>
<evidence type="ECO:0000256" key="5">
    <source>
        <dbReference type="PROSITE-ProRule" id="PRU10100"/>
    </source>
</evidence>
<dbReference type="InterPro" id="IPR006034">
    <property type="entry name" value="Asparaginase/glutaminase-like"/>
</dbReference>
<dbReference type="InterPro" id="IPR027475">
    <property type="entry name" value="Asparaginase/glutaminase_AS2"/>
</dbReference>
<dbReference type="Pfam" id="PF00710">
    <property type="entry name" value="Asparaginase"/>
    <property type="match status" value="1"/>
</dbReference>
<dbReference type="Proteomes" id="UP000289841">
    <property type="component" value="Chromosome"/>
</dbReference>
<evidence type="ECO:0000259" key="7">
    <source>
        <dbReference type="Pfam" id="PF17763"/>
    </source>
</evidence>
<dbReference type="InterPro" id="IPR036152">
    <property type="entry name" value="Asp/glu_Ase-like_sf"/>
</dbReference>
<protein>
    <submittedName>
        <fullName evidence="8">L-asparaginase 2</fullName>
        <ecNumber evidence="8">3.5.1.1</ecNumber>
    </submittedName>
</protein>
<evidence type="ECO:0000313" key="9">
    <source>
        <dbReference type="Proteomes" id="UP000289841"/>
    </source>
</evidence>
<keyword evidence="9" id="KW-1185">Reference proteome</keyword>
<dbReference type="SUPFAM" id="SSF53774">
    <property type="entry name" value="Glutaminase/Asparaginase"/>
    <property type="match status" value="1"/>
</dbReference>
<dbReference type="Gene3D" id="3.40.50.40">
    <property type="match status" value="1"/>
</dbReference>
<dbReference type="AlphaFoldDB" id="A0A449BEB9"/>
<gene>
    <name evidence="8" type="primary">ansB</name>
    <name evidence="8" type="ORF">NCTC10138_01154</name>
</gene>
<evidence type="ECO:0000256" key="4">
    <source>
        <dbReference type="PIRSR" id="PIRSR001220-2"/>
    </source>
</evidence>
<keyword evidence="2 8" id="KW-0378">Hydrolase</keyword>
<dbReference type="PROSITE" id="PS00917">
    <property type="entry name" value="ASN_GLN_ASE_2"/>
    <property type="match status" value="1"/>
</dbReference>
<feature type="binding site" evidence="4">
    <location>
        <begin position="90"/>
        <end position="91"/>
    </location>
    <ligand>
        <name>substrate</name>
    </ligand>
</feature>
<dbReference type="InterPro" id="IPR004550">
    <property type="entry name" value="AsnASE_II"/>
</dbReference>
<dbReference type="Pfam" id="PF17763">
    <property type="entry name" value="Asparaginase_C"/>
    <property type="match status" value="1"/>
</dbReference>
<dbReference type="STRING" id="1278311.GCA_000428705_01344"/>
<dbReference type="EMBL" id="LR215048">
    <property type="protein sequence ID" value="VEU80772.1"/>
    <property type="molecule type" value="Genomic_DNA"/>
</dbReference>